<dbReference type="InterPro" id="IPR003697">
    <property type="entry name" value="Maf-like"/>
</dbReference>
<keyword evidence="3 4" id="KW-0546">Nucleotide metabolism</keyword>
<dbReference type="NCBIfam" id="TIGR00172">
    <property type="entry name" value="maf"/>
    <property type="match status" value="1"/>
</dbReference>
<evidence type="ECO:0000256" key="3">
    <source>
        <dbReference type="ARBA" id="ARBA00023080"/>
    </source>
</evidence>
<evidence type="ECO:0000256" key="2">
    <source>
        <dbReference type="ARBA" id="ARBA00022801"/>
    </source>
</evidence>
<dbReference type="RefSeq" id="WP_382165247.1">
    <property type="nucleotide sequence ID" value="NZ_JBHTBR010000002.1"/>
</dbReference>
<dbReference type="Gene3D" id="3.90.950.10">
    <property type="match status" value="1"/>
</dbReference>
<comment type="catalytic activity">
    <reaction evidence="4">
        <text>dTTP + H2O = dTMP + diphosphate + H(+)</text>
        <dbReference type="Rhea" id="RHEA:28534"/>
        <dbReference type="ChEBI" id="CHEBI:15377"/>
        <dbReference type="ChEBI" id="CHEBI:15378"/>
        <dbReference type="ChEBI" id="CHEBI:33019"/>
        <dbReference type="ChEBI" id="CHEBI:37568"/>
        <dbReference type="ChEBI" id="CHEBI:63528"/>
        <dbReference type="EC" id="3.6.1.9"/>
    </reaction>
</comment>
<comment type="similarity">
    <text evidence="4">Belongs to the Maf family. YhdE subfamily.</text>
</comment>
<comment type="cofactor">
    <cofactor evidence="1 4">
        <name>a divalent metal cation</name>
        <dbReference type="ChEBI" id="CHEBI:60240"/>
    </cofactor>
</comment>
<comment type="catalytic activity">
    <reaction evidence="4">
        <text>UTP + H2O = UMP + diphosphate + H(+)</text>
        <dbReference type="Rhea" id="RHEA:29395"/>
        <dbReference type="ChEBI" id="CHEBI:15377"/>
        <dbReference type="ChEBI" id="CHEBI:15378"/>
        <dbReference type="ChEBI" id="CHEBI:33019"/>
        <dbReference type="ChEBI" id="CHEBI:46398"/>
        <dbReference type="ChEBI" id="CHEBI:57865"/>
        <dbReference type="EC" id="3.6.1.9"/>
    </reaction>
</comment>
<dbReference type="EMBL" id="JBHTBR010000002">
    <property type="protein sequence ID" value="MFC7290393.1"/>
    <property type="molecule type" value="Genomic_DNA"/>
</dbReference>
<dbReference type="HAMAP" id="MF_00528">
    <property type="entry name" value="Maf"/>
    <property type="match status" value="1"/>
</dbReference>
<accession>A0ABW2IH30</accession>
<feature type="site" description="Important for substrate specificity" evidence="4">
    <location>
        <position position="168"/>
    </location>
</feature>
<dbReference type="SUPFAM" id="SSF52972">
    <property type="entry name" value="ITPase-like"/>
    <property type="match status" value="1"/>
</dbReference>
<dbReference type="EC" id="3.6.1.9" evidence="4"/>
<proteinExistence type="inferred from homology"/>
<dbReference type="Pfam" id="PF02545">
    <property type="entry name" value="Maf"/>
    <property type="match status" value="1"/>
</dbReference>
<comment type="caution">
    <text evidence="4">Lacks conserved residue(s) required for the propagation of feature annotation.</text>
</comment>
<comment type="function">
    <text evidence="4">Nucleoside triphosphate pyrophosphatase that hydrolyzes dTTP and UTP. May have a dual role in cell division arrest and in preventing the incorporation of modified nucleotides into cellular nucleic acids.</text>
</comment>
<sequence>MTKQTSDIEAKKLPQRLVLASASPRRLDLLAQIGITPDAIEPADLDETPFPRELPRPLASRLAAQKCLAVASKFPNKAYILAADTVVGVGRRILPKTETAEEARECLRLLSGRSHRVYTGISAIAPDGKQSTSTIETRVTFKRLTQLECDAYIRSGEWRGIAGGYAIQGLAGAYVTHISGSYTSIVGLPLYEVRNVLQGLGYFTPII</sequence>
<name>A0ABW2IH30_9PROT</name>
<evidence type="ECO:0000256" key="4">
    <source>
        <dbReference type="HAMAP-Rule" id="MF_00528"/>
    </source>
</evidence>
<dbReference type="Proteomes" id="UP001596492">
    <property type="component" value="Unassembled WGS sequence"/>
</dbReference>
<keyword evidence="2 4" id="KW-0378">Hydrolase</keyword>
<comment type="caution">
    <text evidence="5">The sequence shown here is derived from an EMBL/GenBank/DDBJ whole genome shotgun (WGS) entry which is preliminary data.</text>
</comment>
<feature type="site" description="Important for substrate specificity" evidence="4">
    <location>
        <position position="25"/>
    </location>
</feature>
<evidence type="ECO:0000256" key="1">
    <source>
        <dbReference type="ARBA" id="ARBA00001968"/>
    </source>
</evidence>
<keyword evidence="6" id="KW-1185">Reference proteome</keyword>
<keyword evidence="4" id="KW-0963">Cytoplasm</keyword>
<comment type="subcellular location">
    <subcellularLocation>
        <location evidence="4">Cytoplasm</location>
    </subcellularLocation>
</comment>
<reference evidence="6" key="1">
    <citation type="journal article" date="2019" name="Int. J. Syst. Evol. Microbiol.">
        <title>The Global Catalogue of Microorganisms (GCM) 10K type strain sequencing project: providing services to taxonomists for standard genome sequencing and annotation.</title>
        <authorList>
            <consortium name="The Broad Institute Genomics Platform"/>
            <consortium name="The Broad Institute Genome Sequencing Center for Infectious Disease"/>
            <person name="Wu L."/>
            <person name="Ma J."/>
        </authorList>
    </citation>
    <scope>NUCLEOTIDE SEQUENCE [LARGE SCALE GENOMIC DNA]</scope>
    <source>
        <strain evidence="6">CCUG 51308</strain>
    </source>
</reference>
<evidence type="ECO:0000313" key="5">
    <source>
        <dbReference type="EMBL" id="MFC7290393.1"/>
    </source>
</evidence>
<dbReference type="PANTHER" id="PTHR43213">
    <property type="entry name" value="BIFUNCTIONAL DTTP/UTP PYROPHOSPHATASE/METHYLTRANSFERASE PROTEIN-RELATED"/>
    <property type="match status" value="1"/>
</dbReference>
<evidence type="ECO:0000313" key="6">
    <source>
        <dbReference type="Proteomes" id="UP001596492"/>
    </source>
</evidence>
<dbReference type="InterPro" id="IPR029001">
    <property type="entry name" value="ITPase-like_fam"/>
</dbReference>
<protein>
    <recommendedName>
        <fullName evidence="4">dTTP/UTP pyrophosphatase</fullName>
        <shortName evidence="4">dTTPase/UTPase</shortName>
        <ecNumber evidence="4">3.6.1.9</ecNumber>
    </recommendedName>
    <alternativeName>
        <fullName evidence="4">Nucleoside triphosphate pyrophosphatase</fullName>
    </alternativeName>
    <alternativeName>
        <fullName evidence="4">Nucleotide pyrophosphatase</fullName>
        <shortName evidence="4">Nucleotide PPase</shortName>
    </alternativeName>
</protein>
<dbReference type="CDD" id="cd00555">
    <property type="entry name" value="Maf"/>
    <property type="match status" value="1"/>
</dbReference>
<dbReference type="PIRSF" id="PIRSF006305">
    <property type="entry name" value="Maf"/>
    <property type="match status" value="1"/>
</dbReference>
<feature type="site" description="Important for substrate specificity" evidence="4">
    <location>
        <position position="85"/>
    </location>
</feature>
<feature type="active site" description="Proton acceptor" evidence="4">
    <location>
        <position position="84"/>
    </location>
</feature>
<organism evidence="5 6">
    <name type="scientific">Hirschia litorea</name>
    <dbReference type="NCBI Taxonomy" id="1199156"/>
    <lineage>
        <taxon>Bacteria</taxon>
        <taxon>Pseudomonadati</taxon>
        <taxon>Pseudomonadota</taxon>
        <taxon>Alphaproteobacteria</taxon>
        <taxon>Hyphomonadales</taxon>
        <taxon>Hyphomonadaceae</taxon>
        <taxon>Hirschia</taxon>
    </lineage>
</organism>
<gene>
    <name evidence="5" type="ORF">ACFQS8_02090</name>
</gene>
<dbReference type="PANTHER" id="PTHR43213:SF5">
    <property type="entry name" value="BIFUNCTIONAL DTTP_UTP PYROPHOSPHATASE_METHYLTRANSFERASE PROTEIN-RELATED"/>
    <property type="match status" value="1"/>
</dbReference>